<evidence type="ECO:0000256" key="1">
    <source>
        <dbReference type="SAM" id="MobiDB-lite"/>
    </source>
</evidence>
<dbReference type="Proteomes" id="UP001420932">
    <property type="component" value="Unassembled WGS sequence"/>
</dbReference>
<sequence length="58" mass="6355">MDDEVKNEDCSDVLLNDTGTSWSNEGEPRDTGGRQGTRTSCASIWKSSPRTSRCFVNG</sequence>
<name>A0AAP0KF70_9MAGN</name>
<organism evidence="2 3">
    <name type="scientific">Stephania yunnanensis</name>
    <dbReference type="NCBI Taxonomy" id="152371"/>
    <lineage>
        <taxon>Eukaryota</taxon>
        <taxon>Viridiplantae</taxon>
        <taxon>Streptophyta</taxon>
        <taxon>Embryophyta</taxon>
        <taxon>Tracheophyta</taxon>
        <taxon>Spermatophyta</taxon>
        <taxon>Magnoliopsida</taxon>
        <taxon>Ranunculales</taxon>
        <taxon>Menispermaceae</taxon>
        <taxon>Menispermoideae</taxon>
        <taxon>Cissampelideae</taxon>
        <taxon>Stephania</taxon>
    </lineage>
</organism>
<evidence type="ECO:0000313" key="2">
    <source>
        <dbReference type="EMBL" id="KAK9151422.1"/>
    </source>
</evidence>
<dbReference type="AlphaFoldDB" id="A0AAP0KF70"/>
<dbReference type="EMBL" id="JBBNAF010000004">
    <property type="protein sequence ID" value="KAK9151422.1"/>
    <property type="molecule type" value="Genomic_DNA"/>
</dbReference>
<protein>
    <submittedName>
        <fullName evidence="2">Uncharacterized protein</fullName>
    </submittedName>
</protein>
<reference evidence="2 3" key="1">
    <citation type="submission" date="2024-01" db="EMBL/GenBank/DDBJ databases">
        <title>Genome assemblies of Stephania.</title>
        <authorList>
            <person name="Yang L."/>
        </authorList>
    </citation>
    <scope>NUCLEOTIDE SEQUENCE [LARGE SCALE GENOMIC DNA]</scope>
    <source>
        <strain evidence="2">YNDBR</strain>
        <tissue evidence="2">Leaf</tissue>
    </source>
</reference>
<comment type="caution">
    <text evidence="2">The sequence shown here is derived from an EMBL/GenBank/DDBJ whole genome shotgun (WGS) entry which is preliminary data.</text>
</comment>
<accession>A0AAP0KF70</accession>
<gene>
    <name evidence="2" type="ORF">Syun_009731</name>
</gene>
<keyword evidence="3" id="KW-1185">Reference proteome</keyword>
<proteinExistence type="predicted"/>
<feature type="region of interest" description="Disordered" evidence="1">
    <location>
        <begin position="1"/>
        <end position="42"/>
    </location>
</feature>
<evidence type="ECO:0000313" key="3">
    <source>
        <dbReference type="Proteomes" id="UP001420932"/>
    </source>
</evidence>